<evidence type="ECO:0000313" key="7">
    <source>
        <dbReference type="WBParaSite" id="Minc3s00354g10853"/>
    </source>
</evidence>
<reference evidence="7" key="1">
    <citation type="submission" date="2022-11" db="UniProtKB">
        <authorList>
            <consortium name="WormBaseParasite"/>
        </authorList>
    </citation>
    <scope>IDENTIFICATION</scope>
</reference>
<evidence type="ECO:0000313" key="6">
    <source>
        <dbReference type="Proteomes" id="UP000887563"/>
    </source>
</evidence>
<dbReference type="SUPFAM" id="SSF48371">
    <property type="entry name" value="ARM repeat"/>
    <property type="match status" value="1"/>
</dbReference>
<dbReference type="SMART" id="SM00490">
    <property type="entry name" value="HELICc"/>
    <property type="match status" value="1"/>
</dbReference>
<dbReference type="InterPro" id="IPR014001">
    <property type="entry name" value="Helicase_ATP-bd"/>
</dbReference>
<organism evidence="6 7">
    <name type="scientific">Meloidogyne incognita</name>
    <name type="common">Southern root-knot nematode worm</name>
    <name type="synonym">Oxyuris incognita</name>
    <dbReference type="NCBI Taxonomy" id="6306"/>
    <lineage>
        <taxon>Eukaryota</taxon>
        <taxon>Metazoa</taxon>
        <taxon>Ecdysozoa</taxon>
        <taxon>Nematoda</taxon>
        <taxon>Chromadorea</taxon>
        <taxon>Rhabditida</taxon>
        <taxon>Tylenchina</taxon>
        <taxon>Tylenchomorpha</taxon>
        <taxon>Tylenchoidea</taxon>
        <taxon>Meloidogynidae</taxon>
        <taxon>Meloidogyninae</taxon>
        <taxon>Meloidogyne</taxon>
        <taxon>Meloidogyne incognita group</taxon>
    </lineage>
</organism>
<keyword evidence="2" id="KW-0347">Helicase</keyword>
<dbReference type="Gene3D" id="3.40.50.10810">
    <property type="entry name" value="Tandem AAA-ATPase domain"/>
    <property type="match status" value="1"/>
</dbReference>
<keyword evidence="2" id="KW-0067">ATP-binding</keyword>
<proteinExistence type="predicted"/>
<dbReference type="PROSITE" id="PS51194">
    <property type="entry name" value="HELICASE_CTER"/>
    <property type="match status" value="1"/>
</dbReference>
<dbReference type="InterPro" id="IPR000330">
    <property type="entry name" value="SNF2_N"/>
</dbReference>
<dbReference type="InterPro" id="IPR016024">
    <property type="entry name" value="ARM-type_fold"/>
</dbReference>
<sequence length="970" mass="110555">MELLPVQLTPLIKPLMDTIESENSSQIANCHLVNAFSTLIERTSSRKPCPHSKILRQLMLGLGQCDQWSPKAHKWNEQPLLHNIISLEQSESSVGDQPLAIKARNCVKVLRFICAKFGSKIVETCPEMVNGHLWDMIKENDNGEEFLLLLDYFGVIFPAITDKQIRLSLIKEKIGPKIPHIMALLVNTNPAIRFRVARFLSNLTEIEICPMLRLFFQPLSEMISDNASTSAEWAILGASELLLRLSTIASKLLGAVSLISLLALRCIGDRNESIRAAAALAFRQFVALLPLENRQNHFLHELFDDNKSDHKSEITILQNTYINSFSLVDVLGCPGNLPKLRRDEIPFLVDTLDLRDYQIEGITWLTFLNRFGLNGILADDMGLGKTLQVLSLLSWDYVQRVNQHRKVQHRECHLKSSLIVCPRTLVDHWCKEWSSFFPSSQISIQKIANYRESNEGRERILVVSYEELRSNKELREYYWHYLVLDEGHCIRNPTSQLFESVCAVKCSHRLILSGTPVQNSPADLWALFTFLMPGYLSSRAAFQSKYMRHILACRNARASEQQIKEGEQVLQSLHKQCLPFVLRRLKSEVLAELPEKIVQDRECELTVLQRTLYQLIVDCCSLNARDVDTESIQWLTPIQVLHALRKLVDHPLLISKLIKSLRCEDNNYNYLVEQCMQSHIEQSGKMLALRELLNECQIGERLSTGEFDGIYSRNKGLEHEQKLEQVSSTTANYESQNFLSNTTHKALIFCQWRATIELISFFLNRGEFGSGINFLVLDGQTPPSQRQSIVDRFNTDPNVQLLLLTTHVGGIGLNLTGADVVIFMDHDWNPFRDLQAIDRAHRLGQKRTVNVFRLITLGTVEEKVMRLQKFKTDTANALIGVENRSLASMATDDLLDLFSLKNPGTNLDVNAKSSNAKKKSRMNSNASCSSENGVWAVDELWGTQKEEEDTEFEQYIEQHSVKKFLYSTPS</sequence>
<dbReference type="Gene3D" id="3.40.50.300">
    <property type="entry name" value="P-loop containing nucleotide triphosphate hydrolases"/>
    <property type="match status" value="1"/>
</dbReference>
<dbReference type="WBParaSite" id="Minc3s00354g10853">
    <property type="protein sequence ID" value="Minc3s00354g10853"/>
    <property type="gene ID" value="Minc3s00354g10853"/>
</dbReference>
<dbReference type="Pfam" id="PF00271">
    <property type="entry name" value="Helicase_C"/>
    <property type="match status" value="1"/>
</dbReference>
<dbReference type="GO" id="GO:0005524">
    <property type="term" value="F:ATP binding"/>
    <property type="evidence" value="ECO:0007669"/>
    <property type="project" value="InterPro"/>
</dbReference>
<dbReference type="GO" id="GO:0017025">
    <property type="term" value="F:TBP-class protein binding"/>
    <property type="evidence" value="ECO:0007669"/>
    <property type="project" value="InterPro"/>
</dbReference>
<dbReference type="PANTHER" id="PTHR36498:SF1">
    <property type="entry name" value="TATA-BINDING PROTEIN-ASSOCIATED FACTOR 172"/>
    <property type="match status" value="1"/>
</dbReference>
<dbReference type="InterPro" id="IPR001650">
    <property type="entry name" value="Helicase_C-like"/>
</dbReference>
<dbReference type="CDD" id="cd18793">
    <property type="entry name" value="SF2_C_SNF"/>
    <property type="match status" value="1"/>
</dbReference>
<dbReference type="AlphaFoldDB" id="A0A914L9G7"/>
<dbReference type="SUPFAM" id="SSF52540">
    <property type="entry name" value="P-loop containing nucleoside triphosphate hydrolases"/>
    <property type="match status" value="2"/>
</dbReference>
<dbReference type="Pfam" id="PF00176">
    <property type="entry name" value="SNF2-rel_dom"/>
    <property type="match status" value="1"/>
</dbReference>
<keyword evidence="1" id="KW-0378">Hydrolase</keyword>
<dbReference type="InterPro" id="IPR044972">
    <property type="entry name" value="Mot1"/>
</dbReference>
<dbReference type="PANTHER" id="PTHR36498">
    <property type="entry name" value="TATA-BINDING PROTEIN-ASSOCIATED FACTOR 172"/>
    <property type="match status" value="1"/>
</dbReference>
<keyword evidence="3" id="KW-0238">DNA-binding</keyword>
<evidence type="ECO:0000259" key="5">
    <source>
        <dbReference type="PROSITE" id="PS51194"/>
    </source>
</evidence>
<dbReference type="GO" id="GO:0016887">
    <property type="term" value="F:ATP hydrolysis activity"/>
    <property type="evidence" value="ECO:0007669"/>
    <property type="project" value="InterPro"/>
</dbReference>
<evidence type="ECO:0000256" key="2">
    <source>
        <dbReference type="ARBA" id="ARBA00022806"/>
    </source>
</evidence>
<evidence type="ECO:0000256" key="1">
    <source>
        <dbReference type="ARBA" id="ARBA00022801"/>
    </source>
</evidence>
<feature type="domain" description="Helicase ATP-binding" evidence="4">
    <location>
        <begin position="366"/>
        <end position="534"/>
    </location>
</feature>
<dbReference type="GO" id="GO:0004386">
    <property type="term" value="F:helicase activity"/>
    <property type="evidence" value="ECO:0007669"/>
    <property type="project" value="UniProtKB-KW"/>
</dbReference>
<dbReference type="Proteomes" id="UP000887563">
    <property type="component" value="Unplaced"/>
</dbReference>
<dbReference type="Pfam" id="PF12054">
    <property type="entry name" value="DUF3535"/>
    <property type="match status" value="1"/>
</dbReference>
<evidence type="ECO:0000259" key="4">
    <source>
        <dbReference type="PROSITE" id="PS51192"/>
    </source>
</evidence>
<dbReference type="InterPro" id="IPR038718">
    <property type="entry name" value="SNF2-like_sf"/>
</dbReference>
<accession>A0A914L9G7</accession>
<dbReference type="InterPro" id="IPR011989">
    <property type="entry name" value="ARM-like"/>
</dbReference>
<dbReference type="InterPro" id="IPR027417">
    <property type="entry name" value="P-loop_NTPase"/>
</dbReference>
<dbReference type="SMART" id="SM00487">
    <property type="entry name" value="DEXDc"/>
    <property type="match status" value="1"/>
</dbReference>
<dbReference type="InterPro" id="IPR022707">
    <property type="entry name" value="Mot1_central_dom"/>
</dbReference>
<keyword evidence="2" id="KW-0547">Nucleotide-binding</keyword>
<name>A0A914L9G7_MELIC</name>
<dbReference type="GO" id="GO:0003677">
    <property type="term" value="F:DNA binding"/>
    <property type="evidence" value="ECO:0007669"/>
    <property type="project" value="UniProtKB-KW"/>
</dbReference>
<keyword evidence="6" id="KW-1185">Reference proteome</keyword>
<dbReference type="Gene3D" id="1.25.10.10">
    <property type="entry name" value="Leucine-rich Repeat Variant"/>
    <property type="match status" value="1"/>
</dbReference>
<evidence type="ECO:0000256" key="3">
    <source>
        <dbReference type="ARBA" id="ARBA00023125"/>
    </source>
</evidence>
<feature type="domain" description="Helicase C-terminal" evidence="5">
    <location>
        <begin position="725"/>
        <end position="895"/>
    </location>
</feature>
<dbReference type="InterPro" id="IPR049730">
    <property type="entry name" value="SNF2/RAD54-like_C"/>
</dbReference>
<protein>
    <submittedName>
        <fullName evidence="7">Uncharacterized protein</fullName>
    </submittedName>
</protein>
<dbReference type="PROSITE" id="PS51192">
    <property type="entry name" value="HELICASE_ATP_BIND_1"/>
    <property type="match status" value="1"/>
</dbReference>